<feature type="domain" description="Histidine kinase/HSP90-like ATPase" evidence="1">
    <location>
        <begin position="290"/>
        <end position="389"/>
    </location>
</feature>
<dbReference type="InterPro" id="IPR050640">
    <property type="entry name" value="Bact_2-comp_sensor_kinase"/>
</dbReference>
<dbReference type="Pfam" id="PF02518">
    <property type="entry name" value="HATPase_c"/>
    <property type="match status" value="1"/>
</dbReference>
<keyword evidence="3" id="KW-0418">Kinase</keyword>
<gene>
    <name evidence="3" type="ORF">SK069_05530</name>
</gene>
<protein>
    <submittedName>
        <fullName evidence="3">Histidine kinase</fullName>
    </submittedName>
</protein>
<dbReference type="InterPro" id="IPR010559">
    <property type="entry name" value="Sig_transdc_His_kin_internal"/>
</dbReference>
<dbReference type="Gene3D" id="3.30.565.10">
    <property type="entry name" value="Histidine kinase-like ATPase, C-terminal domain"/>
    <property type="match status" value="1"/>
</dbReference>
<sequence>MAVVLGMLLGIALTVSALALLRLARHDRRLLEPGDEAMREALHHTAAMLPELRRGLTSRTAQRTVRHVRALAQAPAVALLDAEVVLAVDGDAPLTAGEPLPSGLRDEVGDAGDRVRVLDLRDDGDRGRHVTHAGVLAPLRVGDERVGTLLALFPPGRVRAEDARVVGETASLVSAQVGLSVLAEREERASTAELKALRAQISPHFVYNAMAAIASLIHTDPDEARELLTEFAAFTRYAFREQRSYVTLADELHYVEKYLRLEQARFRDRLRVRVEVAPEALQAAVPVLSLQPLVENAVRHGVEQRADGGPGTVTISGVDADRDVVLRILDDGPGLDAETARSVLAGAGRGGIGLRNVDVRLRASFGDGYGLRVSGDPQHGTTVTMAVPKFRAEVRAQMAAEGAR</sequence>
<keyword evidence="3" id="KW-0808">Transferase</keyword>
<dbReference type="Proteomes" id="UP001277761">
    <property type="component" value="Unassembled WGS sequence"/>
</dbReference>
<dbReference type="GO" id="GO:0016301">
    <property type="term" value="F:kinase activity"/>
    <property type="evidence" value="ECO:0007669"/>
    <property type="project" value="UniProtKB-KW"/>
</dbReference>
<dbReference type="SUPFAM" id="SSF55874">
    <property type="entry name" value="ATPase domain of HSP90 chaperone/DNA topoisomerase II/histidine kinase"/>
    <property type="match status" value="1"/>
</dbReference>
<comment type="caution">
    <text evidence="3">The sequence shown here is derived from an EMBL/GenBank/DDBJ whole genome shotgun (WGS) entry which is preliminary data.</text>
</comment>
<reference evidence="3 4" key="1">
    <citation type="submission" date="2023-11" db="EMBL/GenBank/DDBJ databases">
        <authorList>
            <person name="Xu M."/>
            <person name="Jiang T."/>
        </authorList>
    </citation>
    <scope>NUCLEOTIDE SEQUENCE [LARGE SCALE GENOMIC DNA]</scope>
    <source>
        <strain evidence="3 4">SD</strain>
    </source>
</reference>
<accession>A0ABU4VGV9</accession>
<proteinExistence type="predicted"/>
<dbReference type="PANTHER" id="PTHR34220:SF7">
    <property type="entry name" value="SENSOR HISTIDINE KINASE YPDA"/>
    <property type="match status" value="1"/>
</dbReference>
<evidence type="ECO:0000313" key="3">
    <source>
        <dbReference type="EMBL" id="MDX8151044.1"/>
    </source>
</evidence>
<name>A0ABU4VGV9_9ACTN</name>
<dbReference type="EMBL" id="JAXAVX010000002">
    <property type="protein sequence ID" value="MDX8151044.1"/>
    <property type="molecule type" value="Genomic_DNA"/>
</dbReference>
<evidence type="ECO:0000259" key="2">
    <source>
        <dbReference type="Pfam" id="PF06580"/>
    </source>
</evidence>
<feature type="domain" description="Signal transduction histidine kinase internal region" evidence="2">
    <location>
        <begin position="192"/>
        <end position="270"/>
    </location>
</feature>
<dbReference type="InterPro" id="IPR036890">
    <property type="entry name" value="HATPase_C_sf"/>
</dbReference>
<dbReference type="Pfam" id="PF06580">
    <property type="entry name" value="His_kinase"/>
    <property type="match status" value="1"/>
</dbReference>
<organism evidence="3 4">
    <name type="scientific">Patulibacter brassicae</name>
    <dbReference type="NCBI Taxonomy" id="1705717"/>
    <lineage>
        <taxon>Bacteria</taxon>
        <taxon>Bacillati</taxon>
        <taxon>Actinomycetota</taxon>
        <taxon>Thermoleophilia</taxon>
        <taxon>Solirubrobacterales</taxon>
        <taxon>Patulibacteraceae</taxon>
        <taxon>Patulibacter</taxon>
    </lineage>
</organism>
<keyword evidence="4" id="KW-1185">Reference proteome</keyword>
<dbReference type="PANTHER" id="PTHR34220">
    <property type="entry name" value="SENSOR HISTIDINE KINASE YPDA"/>
    <property type="match status" value="1"/>
</dbReference>
<evidence type="ECO:0000313" key="4">
    <source>
        <dbReference type="Proteomes" id="UP001277761"/>
    </source>
</evidence>
<evidence type="ECO:0000259" key="1">
    <source>
        <dbReference type="Pfam" id="PF02518"/>
    </source>
</evidence>
<dbReference type="InterPro" id="IPR003594">
    <property type="entry name" value="HATPase_dom"/>
</dbReference>
<dbReference type="RefSeq" id="WP_319953197.1">
    <property type="nucleotide sequence ID" value="NZ_JAXAVX010000002.1"/>
</dbReference>